<dbReference type="Proteomes" id="UP001177140">
    <property type="component" value="Unassembled WGS sequence"/>
</dbReference>
<feature type="region of interest" description="Disordered" evidence="1">
    <location>
        <begin position="91"/>
        <end position="122"/>
    </location>
</feature>
<organism evidence="2 3">
    <name type="scientific">Papaver nudicaule</name>
    <name type="common">Iceland poppy</name>
    <dbReference type="NCBI Taxonomy" id="74823"/>
    <lineage>
        <taxon>Eukaryota</taxon>
        <taxon>Viridiplantae</taxon>
        <taxon>Streptophyta</taxon>
        <taxon>Embryophyta</taxon>
        <taxon>Tracheophyta</taxon>
        <taxon>Spermatophyta</taxon>
        <taxon>Magnoliopsida</taxon>
        <taxon>Ranunculales</taxon>
        <taxon>Papaveraceae</taxon>
        <taxon>Papaveroideae</taxon>
        <taxon>Papaver</taxon>
    </lineage>
</organism>
<proteinExistence type="predicted"/>
<evidence type="ECO:0000256" key="1">
    <source>
        <dbReference type="SAM" id="MobiDB-lite"/>
    </source>
</evidence>
<accession>A0AA41VSA7</accession>
<dbReference type="SUPFAM" id="SSF50249">
    <property type="entry name" value="Nucleic acid-binding proteins"/>
    <property type="match status" value="1"/>
</dbReference>
<dbReference type="Gene3D" id="2.40.50.140">
    <property type="entry name" value="Nucleic acid-binding proteins"/>
    <property type="match status" value="1"/>
</dbReference>
<feature type="non-terminal residue" evidence="2">
    <location>
        <position position="1"/>
    </location>
</feature>
<feature type="compositionally biased region" description="Basic and acidic residues" evidence="1">
    <location>
        <begin position="105"/>
        <end position="115"/>
    </location>
</feature>
<name>A0AA41VSA7_PAPNU</name>
<evidence type="ECO:0000313" key="2">
    <source>
        <dbReference type="EMBL" id="MCL7046556.1"/>
    </source>
</evidence>
<dbReference type="AlphaFoldDB" id="A0AA41VSA7"/>
<evidence type="ECO:0000313" key="3">
    <source>
        <dbReference type="Proteomes" id="UP001177140"/>
    </source>
</evidence>
<keyword evidence="3" id="KW-1185">Reference proteome</keyword>
<comment type="caution">
    <text evidence="2">The sequence shown here is derived from an EMBL/GenBank/DDBJ whole genome shotgun (WGS) entry which is preliminary data.</text>
</comment>
<gene>
    <name evidence="2" type="ORF">MKW94_001776</name>
</gene>
<protein>
    <recommendedName>
        <fullName evidence="4">Replication factor A C-terminal domain-containing protein</fullName>
    </recommendedName>
</protein>
<sequence>PPHSGYSPADPSITQARKTIAQLRVTKWESGFNAKAIRIDTSKGWYYLGCNNCTTKLVGDTGDLWCPSCKIEDPTTSPFKITQVTQIIRPDEGSVSMDGPVSKKLRIEENLEESHTSASTEE</sequence>
<evidence type="ECO:0008006" key="4">
    <source>
        <dbReference type="Google" id="ProtNLM"/>
    </source>
</evidence>
<dbReference type="EMBL" id="JAJJMA010282783">
    <property type="protein sequence ID" value="MCL7046556.1"/>
    <property type="molecule type" value="Genomic_DNA"/>
</dbReference>
<reference evidence="2" key="1">
    <citation type="submission" date="2022-03" db="EMBL/GenBank/DDBJ databases">
        <title>A functionally conserved STORR gene fusion in Papaver species that diverged 16.8 million years ago.</title>
        <authorList>
            <person name="Catania T."/>
        </authorList>
    </citation>
    <scope>NUCLEOTIDE SEQUENCE</scope>
    <source>
        <strain evidence="2">S-191538</strain>
    </source>
</reference>
<dbReference type="InterPro" id="IPR012340">
    <property type="entry name" value="NA-bd_OB-fold"/>
</dbReference>